<evidence type="ECO:0008006" key="3">
    <source>
        <dbReference type="Google" id="ProtNLM"/>
    </source>
</evidence>
<protein>
    <recommendedName>
        <fullName evidence="3">Phage terminase large subunit-like protein</fullName>
    </recommendedName>
</protein>
<reference evidence="2" key="1">
    <citation type="journal article" date="2019" name="Int. J. Syst. Evol. Microbiol.">
        <title>The Global Catalogue of Microorganisms (GCM) 10K type strain sequencing project: providing services to taxonomists for standard genome sequencing and annotation.</title>
        <authorList>
            <consortium name="The Broad Institute Genomics Platform"/>
            <consortium name="The Broad Institute Genome Sequencing Center for Infectious Disease"/>
            <person name="Wu L."/>
            <person name="Ma J."/>
        </authorList>
    </citation>
    <scope>NUCLEOTIDE SEQUENCE [LARGE SCALE GENOMIC DNA]</scope>
    <source>
        <strain evidence="2">CCUG 49018</strain>
    </source>
</reference>
<dbReference type="Gene3D" id="3.40.50.300">
    <property type="entry name" value="P-loop containing nucleotide triphosphate hydrolases"/>
    <property type="match status" value="1"/>
</dbReference>
<evidence type="ECO:0000313" key="2">
    <source>
        <dbReference type="Proteomes" id="UP001597182"/>
    </source>
</evidence>
<dbReference type="EMBL" id="JBHTMB010000395">
    <property type="protein sequence ID" value="MFD1238290.1"/>
    <property type="molecule type" value="Genomic_DNA"/>
</dbReference>
<name>A0ABW3VTX5_9PSEU</name>
<keyword evidence="2" id="KW-1185">Reference proteome</keyword>
<accession>A0ABW3VTX5</accession>
<comment type="caution">
    <text evidence="1">The sequence shown here is derived from an EMBL/GenBank/DDBJ whole genome shotgun (WGS) entry which is preliminary data.</text>
</comment>
<dbReference type="InterPro" id="IPR027417">
    <property type="entry name" value="P-loop_NTPase"/>
</dbReference>
<sequence length="470" mass="50353">MSSAGGEAVELAERAGLRLDPWQAWVLEQALGERADGKWSAFEVGLVVPRQNGKGSILEALELANLFLHGTPIIHTAQLMETSKVHFGRVNGLIQKAPFLRRRVKKIRTSNEEHSIELHSPECGARGGCRGGCDGPFLRFLARSAKGGRGLSDGELIVFDEAMFLAAAPMAALIPTMSTKQNPQLWYTSSAGLAESEQLRSVRARGEAGAPGLCYMEWSVEEPEPGKSLDLDDEDLRAQANPSYNIRISAEYIESEKQAFSAVLPEWIRERLGVFDDPGTAGRVIGKATWDELADAGSSIDGPVVFAVDVNPERTVAAIGAAGFRADGLPHVEVIEQRAGVDWVLARAAELDEKHQPDEWIVAANGPAGSLAARLEAAGVPVVRASDADLARATGGFYDAVMAEDGPRLRHLGDPVLGEAVAAARKRELGDGAWSWGRKNSEANIAPLVAVTLALQGVSKYASDLVDNVW</sequence>
<evidence type="ECO:0000313" key="1">
    <source>
        <dbReference type="EMBL" id="MFD1238290.1"/>
    </source>
</evidence>
<dbReference type="RefSeq" id="WP_346090505.1">
    <property type="nucleotide sequence ID" value="NZ_BAABKS010000012.1"/>
</dbReference>
<proteinExistence type="predicted"/>
<organism evidence="1 2">
    <name type="scientific">Pseudonocardia benzenivorans</name>
    <dbReference type="NCBI Taxonomy" id="228005"/>
    <lineage>
        <taxon>Bacteria</taxon>
        <taxon>Bacillati</taxon>
        <taxon>Actinomycetota</taxon>
        <taxon>Actinomycetes</taxon>
        <taxon>Pseudonocardiales</taxon>
        <taxon>Pseudonocardiaceae</taxon>
        <taxon>Pseudonocardia</taxon>
    </lineage>
</organism>
<gene>
    <name evidence="1" type="ORF">ACFQ34_33870</name>
</gene>
<dbReference type="Proteomes" id="UP001597182">
    <property type="component" value="Unassembled WGS sequence"/>
</dbReference>